<comment type="subcellular location">
    <subcellularLocation>
        <location evidence="2">Chromosome</location>
        <location evidence="2">Centromere</location>
        <location evidence="2">Kinetochore</location>
    </subcellularLocation>
    <subcellularLocation>
        <location evidence="1">Nucleus</location>
    </subcellularLocation>
</comment>
<sequence length="187" mass="21513">MTHIRFDGFDKAANYATLQTIKQLSLSTFKSCYPFINTDTLQELNNQLITFMKSKSIEQFNLIYEERNLKLKLDELDDLIHDGESRMINGNGGGDGGDDDSIFINSLNSNQLIQFKLLKLKENAVDELHDKLNNIITEKHKLINELNSLIDKTNNDLNSIDLTRLIQLSEIQTINDDEFDKLIDYII</sequence>
<evidence type="ECO:0000256" key="1">
    <source>
        <dbReference type="ARBA" id="ARBA00004123"/>
    </source>
</evidence>
<gene>
    <name evidence="11" type="ORF">CANARDRAFT_213392</name>
</gene>
<dbReference type="Proteomes" id="UP000094801">
    <property type="component" value="Unassembled WGS sequence"/>
</dbReference>
<keyword evidence="6" id="KW-0995">Kinetochore</keyword>
<protein>
    <submittedName>
        <fullName evidence="11">Uncharacterized protein</fullName>
    </submittedName>
</protein>
<keyword evidence="4" id="KW-0132">Cell division</keyword>
<dbReference type="Pfam" id="PF03980">
    <property type="entry name" value="Nnf1"/>
    <property type="match status" value="1"/>
</dbReference>
<dbReference type="GO" id="GO:0007059">
    <property type="term" value="P:chromosome segregation"/>
    <property type="evidence" value="ECO:0007669"/>
    <property type="project" value="TreeGrafter"/>
</dbReference>
<evidence type="ECO:0000256" key="5">
    <source>
        <dbReference type="ARBA" id="ARBA00022776"/>
    </source>
</evidence>
<keyword evidence="10" id="KW-0175">Coiled coil</keyword>
<evidence type="ECO:0000256" key="3">
    <source>
        <dbReference type="ARBA" id="ARBA00022454"/>
    </source>
</evidence>
<dbReference type="GO" id="GO:0000444">
    <property type="term" value="C:MIS12/MIND type complex"/>
    <property type="evidence" value="ECO:0007669"/>
    <property type="project" value="InterPro"/>
</dbReference>
<dbReference type="GO" id="GO:0005634">
    <property type="term" value="C:nucleus"/>
    <property type="evidence" value="ECO:0007669"/>
    <property type="project" value="UniProtKB-SubCell"/>
</dbReference>
<name>A0A1E4SYC9_9ASCO</name>
<accession>A0A1E4SYC9</accession>
<dbReference type="STRING" id="983967.A0A1E4SYC9"/>
<evidence type="ECO:0000313" key="11">
    <source>
        <dbReference type="EMBL" id="ODV84506.1"/>
    </source>
</evidence>
<keyword evidence="7" id="KW-0539">Nucleus</keyword>
<evidence type="ECO:0000256" key="10">
    <source>
        <dbReference type="SAM" id="Coils"/>
    </source>
</evidence>
<evidence type="ECO:0000256" key="6">
    <source>
        <dbReference type="ARBA" id="ARBA00022838"/>
    </source>
</evidence>
<dbReference type="InterPro" id="IPR007128">
    <property type="entry name" value="PMF1/Nnf1"/>
</dbReference>
<dbReference type="PANTHER" id="PTHR15459:SF3">
    <property type="entry name" value="POLYAMINE-MODULATED FACTOR 1"/>
    <property type="match status" value="1"/>
</dbReference>
<keyword evidence="9" id="KW-0137">Centromere</keyword>
<evidence type="ECO:0000256" key="7">
    <source>
        <dbReference type="ARBA" id="ARBA00023242"/>
    </source>
</evidence>
<evidence type="ECO:0000256" key="4">
    <source>
        <dbReference type="ARBA" id="ARBA00022618"/>
    </source>
</evidence>
<organism evidence="11 12">
    <name type="scientific">[Candida] arabinofermentans NRRL YB-2248</name>
    <dbReference type="NCBI Taxonomy" id="983967"/>
    <lineage>
        <taxon>Eukaryota</taxon>
        <taxon>Fungi</taxon>
        <taxon>Dikarya</taxon>
        <taxon>Ascomycota</taxon>
        <taxon>Saccharomycotina</taxon>
        <taxon>Pichiomycetes</taxon>
        <taxon>Pichiales</taxon>
        <taxon>Pichiaceae</taxon>
        <taxon>Ogataea</taxon>
        <taxon>Ogataea/Candida clade</taxon>
    </lineage>
</organism>
<dbReference type="PANTHER" id="PTHR15459">
    <property type="entry name" value="POLYAMINE-MODULATED FACTOR 1"/>
    <property type="match status" value="1"/>
</dbReference>
<dbReference type="GO" id="GO:0051301">
    <property type="term" value="P:cell division"/>
    <property type="evidence" value="ECO:0007669"/>
    <property type="project" value="UniProtKB-KW"/>
</dbReference>
<keyword evidence="8" id="KW-0131">Cell cycle</keyword>
<evidence type="ECO:0000256" key="2">
    <source>
        <dbReference type="ARBA" id="ARBA00004629"/>
    </source>
</evidence>
<dbReference type="OrthoDB" id="18453at2759"/>
<evidence type="ECO:0000313" key="12">
    <source>
        <dbReference type="Proteomes" id="UP000094801"/>
    </source>
</evidence>
<evidence type="ECO:0000256" key="8">
    <source>
        <dbReference type="ARBA" id="ARBA00023306"/>
    </source>
</evidence>
<dbReference type="AlphaFoldDB" id="A0A1E4SYC9"/>
<keyword evidence="5" id="KW-0498">Mitosis</keyword>
<keyword evidence="12" id="KW-1185">Reference proteome</keyword>
<dbReference type="EMBL" id="KV453856">
    <property type="protein sequence ID" value="ODV84506.1"/>
    <property type="molecule type" value="Genomic_DNA"/>
</dbReference>
<proteinExistence type="predicted"/>
<feature type="coiled-coil region" evidence="10">
    <location>
        <begin position="118"/>
        <end position="152"/>
    </location>
</feature>
<keyword evidence="3" id="KW-0158">Chromosome</keyword>
<evidence type="ECO:0000256" key="9">
    <source>
        <dbReference type="ARBA" id="ARBA00023328"/>
    </source>
</evidence>
<reference evidence="12" key="1">
    <citation type="submission" date="2016-04" db="EMBL/GenBank/DDBJ databases">
        <title>Comparative genomics of biotechnologically important yeasts.</title>
        <authorList>
            <consortium name="DOE Joint Genome Institute"/>
            <person name="Riley R."/>
            <person name="Haridas S."/>
            <person name="Wolfe K.H."/>
            <person name="Lopes M.R."/>
            <person name="Hittinger C.T."/>
            <person name="Goker M."/>
            <person name="Salamov A."/>
            <person name="Wisecaver J."/>
            <person name="Long T.M."/>
            <person name="Aerts A.L."/>
            <person name="Barry K."/>
            <person name="Choi C."/>
            <person name="Clum A."/>
            <person name="Coughlan A.Y."/>
            <person name="Deshpande S."/>
            <person name="Douglass A.P."/>
            <person name="Hanson S.J."/>
            <person name="Klenk H.-P."/>
            <person name="Labutti K."/>
            <person name="Lapidus A."/>
            <person name="Lindquist E."/>
            <person name="Lipzen A."/>
            <person name="Meier-Kolthoff J.P."/>
            <person name="Ohm R.A."/>
            <person name="Otillar R.P."/>
            <person name="Pangilinan J."/>
            <person name="Peng Y."/>
            <person name="Rokas A."/>
            <person name="Rosa C.A."/>
            <person name="Scheuner C."/>
            <person name="Sibirny A.A."/>
            <person name="Slot J.C."/>
            <person name="Stielow J.B."/>
            <person name="Sun H."/>
            <person name="Kurtzman C.P."/>
            <person name="Blackwell M."/>
            <person name="Grigoriev I.V."/>
            <person name="Jeffries T.W."/>
        </authorList>
    </citation>
    <scope>NUCLEOTIDE SEQUENCE [LARGE SCALE GENOMIC DNA]</scope>
    <source>
        <strain evidence="12">NRRL YB-2248</strain>
    </source>
</reference>